<evidence type="ECO:0000256" key="8">
    <source>
        <dbReference type="SAM" id="Phobius"/>
    </source>
</evidence>
<dbReference type="GeneID" id="100180378"/>
<reference evidence="9" key="4">
    <citation type="submission" date="2025-09" db="UniProtKB">
        <authorList>
            <consortium name="Ensembl"/>
        </authorList>
    </citation>
    <scope>IDENTIFICATION</scope>
</reference>
<evidence type="ECO:0000313" key="10">
    <source>
        <dbReference type="Proteomes" id="UP000008144"/>
    </source>
</evidence>
<keyword evidence="7 8" id="KW-0472">Membrane</keyword>
<keyword evidence="6 8" id="KW-1133">Transmembrane helix</keyword>
<dbReference type="OMA" id="NIGKQDY"/>
<evidence type="ECO:0000256" key="2">
    <source>
        <dbReference type="ARBA" id="ARBA00007709"/>
    </source>
</evidence>
<accession>A0A1W2W7Q1</accession>
<dbReference type="RefSeq" id="XP_002126386.1">
    <property type="nucleotide sequence ID" value="XM_002126350.5"/>
</dbReference>
<feature type="transmembrane region" description="Helical" evidence="8">
    <location>
        <begin position="51"/>
        <end position="73"/>
    </location>
</feature>
<keyword evidence="4 8" id="KW-0812">Transmembrane</keyword>
<reference evidence="10" key="1">
    <citation type="journal article" date="2002" name="Science">
        <title>The draft genome of Ciona intestinalis: insights into chordate and vertebrate origins.</title>
        <authorList>
            <person name="Dehal P."/>
            <person name="Satou Y."/>
            <person name="Campbell R.K."/>
            <person name="Chapman J."/>
            <person name="Degnan B."/>
            <person name="De Tomaso A."/>
            <person name="Davidson B."/>
            <person name="Di Gregorio A."/>
            <person name="Gelpke M."/>
            <person name="Goodstein D.M."/>
            <person name="Harafuji N."/>
            <person name="Hastings K.E."/>
            <person name="Ho I."/>
            <person name="Hotta K."/>
            <person name="Huang W."/>
            <person name="Kawashima T."/>
            <person name="Lemaire P."/>
            <person name="Martinez D."/>
            <person name="Meinertzhagen I.A."/>
            <person name="Necula S."/>
            <person name="Nonaka M."/>
            <person name="Putnam N."/>
            <person name="Rash S."/>
            <person name="Saiga H."/>
            <person name="Satake M."/>
            <person name="Terry A."/>
            <person name="Yamada L."/>
            <person name="Wang H.G."/>
            <person name="Awazu S."/>
            <person name="Azumi K."/>
            <person name="Boore J."/>
            <person name="Branno M."/>
            <person name="Chin-Bow S."/>
            <person name="DeSantis R."/>
            <person name="Doyle S."/>
            <person name="Francino P."/>
            <person name="Keys D.N."/>
            <person name="Haga S."/>
            <person name="Hayashi H."/>
            <person name="Hino K."/>
            <person name="Imai K.S."/>
            <person name="Inaba K."/>
            <person name="Kano S."/>
            <person name="Kobayashi K."/>
            <person name="Kobayashi M."/>
            <person name="Lee B.I."/>
            <person name="Makabe K.W."/>
            <person name="Manohar C."/>
            <person name="Matassi G."/>
            <person name="Medina M."/>
            <person name="Mochizuki Y."/>
            <person name="Mount S."/>
            <person name="Morishita T."/>
            <person name="Miura S."/>
            <person name="Nakayama A."/>
            <person name="Nishizaka S."/>
            <person name="Nomoto H."/>
            <person name="Ohta F."/>
            <person name="Oishi K."/>
            <person name="Rigoutsos I."/>
            <person name="Sano M."/>
            <person name="Sasaki A."/>
            <person name="Sasakura Y."/>
            <person name="Shoguchi E."/>
            <person name="Shin-i T."/>
            <person name="Spagnuolo A."/>
            <person name="Stainier D."/>
            <person name="Suzuki M.M."/>
            <person name="Tassy O."/>
            <person name="Takatori N."/>
            <person name="Tokuoka M."/>
            <person name="Yagi K."/>
            <person name="Yoshizaki F."/>
            <person name="Wada S."/>
            <person name="Zhang C."/>
            <person name="Hyatt P.D."/>
            <person name="Larimer F."/>
            <person name="Detter C."/>
            <person name="Doggett N."/>
            <person name="Glavina T."/>
            <person name="Hawkins T."/>
            <person name="Richardson P."/>
            <person name="Lucas S."/>
            <person name="Kohara Y."/>
            <person name="Levine M."/>
            <person name="Satoh N."/>
            <person name="Rokhsar D.S."/>
        </authorList>
    </citation>
    <scope>NUCLEOTIDE SEQUENCE [LARGE SCALE GENOMIC DNA]</scope>
</reference>
<dbReference type="EMBL" id="EAAA01001821">
    <property type="status" value="NOT_ANNOTATED_CDS"/>
    <property type="molecule type" value="Genomic_DNA"/>
</dbReference>
<dbReference type="InParanoid" id="H2XVM2"/>
<dbReference type="Proteomes" id="UP000008144">
    <property type="component" value="Chromosome 3"/>
</dbReference>
<reference evidence="9" key="2">
    <citation type="journal article" date="2008" name="Genome Biol.">
        <title>Improved genome assembly and evidence-based global gene model set for the chordate Ciona intestinalis: new insight into intron and operon populations.</title>
        <authorList>
            <person name="Satou Y."/>
            <person name="Mineta K."/>
            <person name="Ogasawara M."/>
            <person name="Sasakura Y."/>
            <person name="Shoguchi E."/>
            <person name="Ueno K."/>
            <person name="Yamada L."/>
            <person name="Matsumoto J."/>
            <person name="Wasserscheid J."/>
            <person name="Dewar K."/>
            <person name="Wiley G.B."/>
            <person name="Macmil S.L."/>
            <person name="Roe B.A."/>
            <person name="Zeller R.W."/>
            <person name="Hastings K.E."/>
            <person name="Lemaire P."/>
            <person name="Lindquist E."/>
            <person name="Endo T."/>
            <person name="Hotta K."/>
            <person name="Inaba K."/>
        </authorList>
    </citation>
    <scope>NUCLEOTIDE SEQUENCE [LARGE SCALE GENOMIC DNA]</scope>
    <source>
        <strain evidence="9">wild type</strain>
    </source>
</reference>
<dbReference type="Pfam" id="PF15168">
    <property type="entry name" value="TRIQK"/>
    <property type="match status" value="1"/>
</dbReference>
<comment type="similarity">
    <text evidence="2">Belongs to the TRIQK family.</text>
</comment>
<evidence type="ECO:0000256" key="7">
    <source>
        <dbReference type="ARBA" id="ARBA00023136"/>
    </source>
</evidence>
<reference evidence="9" key="3">
    <citation type="submission" date="2025-08" db="UniProtKB">
        <authorList>
            <consortium name="Ensembl"/>
        </authorList>
    </citation>
    <scope>IDENTIFICATION</scope>
</reference>
<dbReference type="PANTHER" id="PTHR20583:SF1">
    <property type="entry name" value="TRIPLE QXXK_R MOTIF-CONTAINING PROTEIN"/>
    <property type="match status" value="1"/>
</dbReference>
<proteinExistence type="inferred from homology"/>
<dbReference type="GO" id="GO:0005789">
    <property type="term" value="C:endoplasmic reticulum membrane"/>
    <property type="evidence" value="ECO:0007669"/>
    <property type="project" value="UniProtKB-SubCell"/>
</dbReference>
<evidence type="ECO:0000256" key="5">
    <source>
        <dbReference type="ARBA" id="ARBA00022824"/>
    </source>
</evidence>
<protein>
    <recommendedName>
        <fullName evidence="3">Triple QxxK/R motif-containing protein</fullName>
    </recommendedName>
</protein>
<keyword evidence="10" id="KW-1185">Reference proteome</keyword>
<evidence type="ECO:0000256" key="4">
    <source>
        <dbReference type="ARBA" id="ARBA00022692"/>
    </source>
</evidence>
<dbReference type="Ensembl" id="ENSCINT00000035256.1">
    <property type="protein sequence ID" value="ENSCINP00000033706.1"/>
    <property type="gene ID" value="ENSCING00000023253.1"/>
</dbReference>
<evidence type="ECO:0000256" key="6">
    <source>
        <dbReference type="ARBA" id="ARBA00022989"/>
    </source>
</evidence>
<dbReference type="AlphaFoldDB" id="H2XVM2"/>
<name>H2XVM2_CIOIN</name>
<accession>H2XVM2</accession>
<gene>
    <name evidence="9" type="primary">LOC100180378</name>
</gene>
<comment type="subcellular location">
    <subcellularLocation>
        <location evidence="1">Endoplasmic reticulum membrane</location>
        <topology evidence="1">Single-pass membrane protein</topology>
    </subcellularLocation>
</comment>
<dbReference type="GeneTree" id="ENSGT00390000017350"/>
<dbReference type="InterPro" id="IPR024842">
    <property type="entry name" value="TRIQK"/>
</dbReference>
<keyword evidence="5" id="KW-0256">Endoplasmic reticulum</keyword>
<sequence>MAKKDNLNRGSNVETYRKRIGKQEYQRNKVAVKSVKDAADAKQSAIGIQEVLLVLLAIFVLLASIYLMFFLSFTKE</sequence>
<dbReference type="HOGENOM" id="CLU_191636_0_0_1"/>
<evidence type="ECO:0000256" key="3">
    <source>
        <dbReference type="ARBA" id="ARBA00014257"/>
    </source>
</evidence>
<dbReference type="PANTHER" id="PTHR20583">
    <property type="entry name" value="TRIPLE QXXK/R MOTIF-CONTAINING PROTEIN"/>
    <property type="match status" value="1"/>
</dbReference>
<evidence type="ECO:0000256" key="1">
    <source>
        <dbReference type="ARBA" id="ARBA00004389"/>
    </source>
</evidence>
<dbReference type="KEGG" id="cin:100180378"/>
<organism evidence="9 10">
    <name type="scientific">Ciona intestinalis</name>
    <name type="common">Transparent sea squirt</name>
    <name type="synonym">Ascidia intestinalis</name>
    <dbReference type="NCBI Taxonomy" id="7719"/>
    <lineage>
        <taxon>Eukaryota</taxon>
        <taxon>Metazoa</taxon>
        <taxon>Chordata</taxon>
        <taxon>Tunicata</taxon>
        <taxon>Ascidiacea</taxon>
        <taxon>Phlebobranchia</taxon>
        <taxon>Cionidae</taxon>
        <taxon>Ciona</taxon>
    </lineage>
</organism>
<evidence type="ECO:0000313" key="9">
    <source>
        <dbReference type="Ensembl" id="ENSCINP00000033706.1"/>
    </source>
</evidence>